<dbReference type="Proteomes" id="UP000215914">
    <property type="component" value="Unassembled WGS sequence"/>
</dbReference>
<organism evidence="1 2">
    <name type="scientific">Helianthus annuus</name>
    <name type="common">Common sunflower</name>
    <dbReference type="NCBI Taxonomy" id="4232"/>
    <lineage>
        <taxon>Eukaryota</taxon>
        <taxon>Viridiplantae</taxon>
        <taxon>Streptophyta</taxon>
        <taxon>Embryophyta</taxon>
        <taxon>Tracheophyta</taxon>
        <taxon>Spermatophyta</taxon>
        <taxon>Magnoliopsida</taxon>
        <taxon>eudicotyledons</taxon>
        <taxon>Gunneridae</taxon>
        <taxon>Pentapetalae</taxon>
        <taxon>asterids</taxon>
        <taxon>campanulids</taxon>
        <taxon>Asterales</taxon>
        <taxon>Asteraceae</taxon>
        <taxon>Asteroideae</taxon>
        <taxon>Heliantheae alliance</taxon>
        <taxon>Heliantheae</taxon>
        <taxon>Helianthus</taxon>
    </lineage>
</organism>
<dbReference type="SUPFAM" id="SSF53474">
    <property type="entry name" value="alpha/beta-Hydrolases"/>
    <property type="match status" value="1"/>
</dbReference>
<dbReference type="Pfam" id="PF02089">
    <property type="entry name" value="Palm_thioest"/>
    <property type="match status" value="1"/>
</dbReference>
<reference evidence="1" key="1">
    <citation type="journal article" date="2017" name="Nature">
        <title>The sunflower genome provides insights into oil metabolism, flowering and Asterid evolution.</title>
        <authorList>
            <person name="Badouin H."/>
            <person name="Gouzy J."/>
            <person name="Grassa C.J."/>
            <person name="Murat F."/>
            <person name="Staton S.E."/>
            <person name="Cottret L."/>
            <person name="Lelandais-Briere C."/>
            <person name="Owens G.L."/>
            <person name="Carrere S."/>
            <person name="Mayjonade B."/>
            <person name="Legrand L."/>
            <person name="Gill N."/>
            <person name="Kane N.C."/>
            <person name="Bowers J.E."/>
            <person name="Hubner S."/>
            <person name="Bellec A."/>
            <person name="Berard A."/>
            <person name="Berges H."/>
            <person name="Blanchet N."/>
            <person name="Boniface M.C."/>
            <person name="Brunel D."/>
            <person name="Catrice O."/>
            <person name="Chaidir N."/>
            <person name="Claudel C."/>
            <person name="Donnadieu C."/>
            <person name="Faraut T."/>
            <person name="Fievet G."/>
            <person name="Helmstetter N."/>
            <person name="King M."/>
            <person name="Knapp S.J."/>
            <person name="Lai Z."/>
            <person name="Le Paslier M.C."/>
            <person name="Lippi Y."/>
            <person name="Lorenzon L."/>
            <person name="Mandel J.R."/>
            <person name="Marage G."/>
            <person name="Marchand G."/>
            <person name="Marquand E."/>
            <person name="Bret-Mestries E."/>
            <person name="Morien E."/>
            <person name="Nambeesan S."/>
            <person name="Nguyen T."/>
            <person name="Pegot-Espagnet P."/>
            <person name="Pouilly N."/>
            <person name="Raftis F."/>
            <person name="Sallet E."/>
            <person name="Schiex T."/>
            <person name="Thomas J."/>
            <person name="Vandecasteele C."/>
            <person name="Vares D."/>
            <person name="Vear F."/>
            <person name="Vautrin S."/>
            <person name="Crespi M."/>
            <person name="Mangin B."/>
            <person name="Burke J.M."/>
            <person name="Salse J."/>
            <person name="Munos S."/>
            <person name="Vincourt P."/>
            <person name="Rieseberg L.H."/>
            <person name="Langlade N.B."/>
        </authorList>
    </citation>
    <scope>NUCLEOTIDE SEQUENCE</scope>
    <source>
        <tissue evidence="1">Leaves</tissue>
    </source>
</reference>
<dbReference type="Gene3D" id="3.40.50.1820">
    <property type="entry name" value="alpha/beta hydrolase"/>
    <property type="match status" value="1"/>
</dbReference>
<dbReference type="Gramene" id="mRNA:HanXRQr2_Chr02g0074471">
    <property type="protein sequence ID" value="mRNA:HanXRQr2_Chr02g0074471"/>
    <property type="gene ID" value="HanXRQr2_Chr02g0074471"/>
</dbReference>
<accession>A0A9K3NZK6</accession>
<evidence type="ECO:0000313" key="2">
    <source>
        <dbReference type="Proteomes" id="UP000215914"/>
    </source>
</evidence>
<dbReference type="EMBL" id="MNCJ02000317">
    <property type="protein sequence ID" value="KAF5819157.1"/>
    <property type="molecule type" value="Genomic_DNA"/>
</dbReference>
<keyword evidence="2" id="KW-1185">Reference proteome</keyword>
<reference evidence="1" key="2">
    <citation type="submission" date="2020-06" db="EMBL/GenBank/DDBJ databases">
        <title>Helianthus annuus Genome sequencing and assembly Release 2.</title>
        <authorList>
            <person name="Gouzy J."/>
            <person name="Langlade N."/>
            <person name="Munos S."/>
        </authorList>
    </citation>
    <scope>NUCLEOTIDE SEQUENCE</scope>
    <source>
        <tissue evidence="1">Leaves</tissue>
    </source>
</reference>
<gene>
    <name evidence="1" type="ORF">HanXRQr2_Chr02g0074471</name>
</gene>
<name>A0A9K3NZK6_HELAN</name>
<sequence>MFGLLVNVNGLLSNGYNIVGLSQVHNLISLGGPHAGTTSLPLCGSGIFCKKADALIKSEVYSDYIQVCSTAGWFSFT</sequence>
<protein>
    <submittedName>
        <fullName evidence="1">Palmitoyl protein thioesterase</fullName>
    </submittedName>
</protein>
<proteinExistence type="predicted"/>
<comment type="caution">
    <text evidence="1">The sequence shown here is derived from an EMBL/GenBank/DDBJ whole genome shotgun (WGS) entry which is preliminary data.</text>
</comment>
<evidence type="ECO:0000313" key="1">
    <source>
        <dbReference type="EMBL" id="KAF5819157.1"/>
    </source>
</evidence>
<dbReference type="InterPro" id="IPR029058">
    <property type="entry name" value="AB_hydrolase_fold"/>
</dbReference>
<dbReference type="AlphaFoldDB" id="A0A9K3NZK6"/>